<gene>
    <name evidence="3" type="ORF">M9R61_06855</name>
</gene>
<protein>
    <submittedName>
        <fullName evidence="3">HAD family hydrolase</fullName>
    </submittedName>
</protein>
<dbReference type="Gene3D" id="3.90.1070.10">
    <property type="match status" value="1"/>
</dbReference>
<proteinExistence type="predicted"/>
<dbReference type="InterPro" id="IPR023214">
    <property type="entry name" value="HAD_sf"/>
</dbReference>
<comment type="caution">
    <text evidence="3">The sequence shown here is derived from an EMBL/GenBank/DDBJ whole genome shotgun (WGS) entry which is preliminary data.</text>
</comment>
<dbReference type="PANTHER" id="PTHR46521">
    <property type="entry name" value="SUCROSE-PHOSPHATASE 2-RELATED"/>
    <property type="match status" value="1"/>
</dbReference>
<name>A0A9X3RAE2_9BACI</name>
<dbReference type="Pfam" id="PF05116">
    <property type="entry name" value="S6PP"/>
    <property type="match status" value="1"/>
</dbReference>
<evidence type="ECO:0000259" key="2">
    <source>
        <dbReference type="Pfam" id="PF05116"/>
    </source>
</evidence>
<dbReference type="InterPro" id="IPR051518">
    <property type="entry name" value="Sucrose_Phosphatase"/>
</dbReference>
<dbReference type="RefSeq" id="WP_269921526.1">
    <property type="nucleotide sequence ID" value="NZ_JAMKBI010000004.1"/>
</dbReference>
<accession>A0A9X3RAE2</accession>
<dbReference type="NCBIfam" id="TIGR01484">
    <property type="entry name" value="HAD-SF-IIB"/>
    <property type="match status" value="1"/>
</dbReference>
<dbReference type="InterPro" id="IPR006379">
    <property type="entry name" value="HAD-SF_hydro_IIB"/>
</dbReference>
<sequence length="247" mass="28032">MRRKLYMLATDLDGTLVGDKDALQKLLHYYDKFPQEVALVYITGRHYHSALSLITSENLPRPDILITDSGTSIYKSPNFCVDQNWQKEMRVNWLPKEIIKVAEDFPSLNRQSLPNTDRISFTVYNDYETVSQLGSSLRQKNIPHKLIYSSNRDVDILPVKSGKGNALIYILNNFSCKEVQILVAGDSGNDQEMLSLGYPSVIVGNAQPELANIKGHRKLYMATQNYAGGIHEAWVHFYEANKIEGTF</sequence>
<dbReference type="Gene3D" id="3.40.50.1000">
    <property type="entry name" value="HAD superfamily/HAD-like"/>
    <property type="match status" value="1"/>
</dbReference>
<dbReference type="GO" id="GO:0016791">
    <property type="term" value="F:phosphatase activity"/>
    <property type="evidence" value="ECO:0007669"/>
    <property type="project" value="UniProtKB-ARBA"/>
</dbReference>
<dbReference type="SFLD" id="SFLDG01140">
    <property type="entry name" value="C2.B:_Phosphomannomutase_and_P"/>
    <property type="match status" value="1"/>
</dbReference>
<dbReference type="Proteomes" id="UP001152172">
    <property type="component" value="Unassembled WGS sequence"/>
</dbReference>
<feature type="domain" description="Sucrose phosphatase-like" evidence="2">
    <location>
        <begin position="6"/>
        <end position="237"/>
    </location>
</feature>
<reference evidence="3" key="1">
    <citation type="submission" date="2022-05" db="EMBL/GenBank/DDBJ databases">
        <authorList>
            <person name="Colautti A."/>
            <person name="Iacumin L."/>
        </authorList>
    </citation>
    <scope>NUCLEOTIDE SEQUENCE</scope>
    <source>
        <strain evidence="3">DSM 30747</strain>
    </source>
</reference>
<evidence type="ECO:0000313" key="3">
    <source>
        <dbReference type="EMBL" id="MCZ8533073.1"/>
    </source>
</evidence>
<keyword evidence="4" id="KW-1185">Reference proteome</keyword>
<dbReference type="SUPFAM" id="SSF56784">
    <property type="entry name" value="HAD-like"/>
    <property type="match status" value="1"/>
</dbReference>
<dbReference type="AlphaFoldDB" id="A0A9X3RAE2"/>
<dbReference type="PANTHER" id="PTHR46521:SF4">
    <property type="entry name" value="SUCROSE-PHOSPHATASE 2-RELATED"/>
    <property type="match status" value="1"/>
</dbReference>
<dbReference type="SFLD" id="SFLDS00003">
    <property type="entry name" value="Haloacid_Dehalogenase"/>
    <property type="match status" value="1"/>
</dbReference>
<dbReference type="InterPro" id="IPR036412">
    <property type="entry name" value="HAD-like_sf"/>
</dbReference>
<evidence type="ECO:0000313" key="4">
    <source>
        <dbReference type="Proteomes" id="UP001152172"/>
    </source>
</evidence>
<evidence type="ECO:0000256" key="1">
    <source>
        <dbReference type="ARBA" id="ARBA00022801"/>
    </source>
</evidence>
<dbReference type="SFLD" id="SFLDG01141">
    <property type="entry name" value="C2.B.1:_Sucrose_Phosphatase_Li"/>
    <property type="match status" value="1"/>
</dbReference>
<keyword evidence="1 3" id="KW-0378">Hydrolase</keyword>
<dbReference type="InterPro" id="IPR006380">
    <property type="entry name" value="SPP-like_dom"/>
</dbReference>
<dbReference type="EMBL" id="JAMKBI010000004">
    <property type="protein sequence ID" value="MCZ8533073.1"/>
    <property type="molecule type" value="Genomic_DNA"/>
</dbReference>
<organism evidence="3 4">
    <name type="scientific">Psychrobacillus psychrodurans</name>
    <dbReference type="NCBI Taxonomy" id="126157"/>
    <lineage>
        <taxon>Bacteria</taxon>
        <taxon>Bacillati</taxon>
        <taxon>Bacillota</taxon>
        <taxon>Bacilli</taxon>
        <taxon>Bacillales</taxon>
        <taxon>Bacillaceae</taxon>
        <taxon>Psychrobacillus</taxon>
    </lineage>
</organism>